<dbReference type="PATRIC" id="fig|1716141.3.peg.5151"/>
<dbReference type="AlphaFoldDB" id="A0A177HM95"/>
<feature type="transmembrane region" description="Helical" evidence="7">
    <location>
        <begin position="34"/>
        <end position="52"/>
    </location>
</feature>
<comment type="subcellular location">
    <subcellularLocation>
        <location evidence="1 7">Cell membrane</location>
        <topology evidence="1 7">Multi-pass membrane protein</topology>
    </subcellularLocation>
</comment>
<feature type="domain" description="ABC transmembrane type-1" evidence="9">
    <location>
        <begin position="96"/>
        <end position="285"/>
    </location>
</feature>
<keyword evidence="2 7" id="KW-0813">Transport</keyword>
<dbReference type="InterPro" id="IPR000515">
    <property type="entry name" value="MetI-like"/>
</dbReference>
<comment type="caution">
    <text evidence="10">The sequence shown here is derived from an EMBL/GenBank/DDBJ whole genome shotgun (WGS) entry which is preliminary data.</text>
</comment>
<dbReference type="PANTHER" id="PTHR43386">
    <property type="entry name" value="OLIGOPEPTIDE TRANSPORT SYSTEM PERMEASE PROTEIN APPC"/>
    <property type="match status" value="1"/>
</dbReference>
<evidence type="ECO:0000256" key="7">
    <source>
        <dbReference type="RuleBase" id="RU363032"/>
    </source>
</evidence>
<organism evidence="10 11">
    <name type="scientific">Streptomyces jeddahensis</name>
    <dbReference type="NCBI Taxonomy" id="1716141"/>
    <lineage>
        <taxon>Bacteria</taxon>
        <taxon>Bacillati</taxon>
        <taxon>Actinomycetota</taxon>
        <taxon>Actinomycetes</taxon>
        <taxon>Kitasatosporales</taxon>
        <taxon>Streptomycetaceae</taxon>
        <taxon>Streptomyces</taxon>
    </lineage>
</organism>
<evidence type="ECO:0000256" key="1">
    <source>
        <dbReference type="ARBA" id="ARBA00004651"/>
    </source>
</evidence>
<evidence type="ECO:0000313" key="11">
    <source>
        <dbReference type="Proteomes" id="UP000077381"/>
    </source>
</evidence>
<dbReference type="EMBL" id="LOHS01000102">
    <property type="protein sequence ID" value="OAH11739.1"/>
    <property type="molecule type" value="Genomic_DNA"/>
</dbReference>
<dbReference type="InterPro" id="IPR050366">
    <property type="entry name" value="BP-dependent_transpt_permease"/>
</dbReference>
<proteinExistence type="inferred from homology"/>
<dbReference type="OrthoDB" id="9812701at2"/>
<dbReference type="Pfam" id="PF00528">
    <property type="entry name" value="BPD_transp_1"/>
    <property type="match status" value="1"/>
</dbReference>
<evidence type="ECO:0000256" key="5">
    <source>
        <dbReference type="ARBA" id="ARBA00022989"/>
    </source>
</evidence>
<feature type="transmembrane region" description="Helical" evidence="7">
    <location>
        <begin position="217"/>
        <end position="239"/>
    </location>
</feature>
<dbReference type="STRING" id="1716141.STSP_49080"/>
<accession>A0A177HM95</accession>
<dbReference type="RefSeq" id="WP_067281919.1">
    <property type="nucleotide sequence ID" value="NZ_LOHS01000102.1"/>
</dbReference>
<evidence type="ECO:0000256" key="2">
    <source>
        <dbReference type="ARBA" id="ARBA00022448"/>
    </source>
</evidence>
<dbReference type="Proteomes" id="UP000077381">
    <property type="component" value="Unassembled WGS sequence"/>
</dbReference>
<reference evidence="10 11" key="1">
    <citation type="submission" date="2015-12" db="EMBL/GenBank/DDBJ databases">
        <title>Genome sequence of Streptomyces sp. G25.</title>
        <authorList>
            <person name="Poehlein A."/>
            <person name="Roettig A."/>
            <person name="Hiessl S."/>
            <person name="Hauschild P."/>
            <person name="Schauer J."/>
            <person name="Madkour M.H."/>
            <person name="Al-Ansari A.M."/>
            <person name="Almakishah N.H."/>
            <person name="Steinbuechel A."/>
            <person name="Daniel R."/>
        </authorList>
    </citation>
    <scope>NUCLEOTIDE SEQUENCE [LARGE SCALE GENOMIC DNA]</scope>
    <source>
        <strain evidence="11">G25(2015)</strain>
    </source>
</reference>
<keyword evidence="4 7" id="KW-0812">Transmembrane</keyword>
<keyword evidence="11" id="KW-1185">Reference proteome</keyword>
<keyword evidence="6 7" id="KW-0472">Membrane</keyword>
<dbReference type="Gene3D" id="1.10.3720.10">
    <property type="entry name" value="MetI-like"/>
    <property type="match status" value="1"/>
</dbReference>
<protein>
    <submittedName>
        <fullName evidence="10">Putative D,D-dipeptide transport system permease protein DdpC</fullName>
    </submittedName>
</protein>
<evidence type="ECO:0000256" key="4">
    <source>
        <dbReference type="ARBA" id="ARBA00022692"/>
    </source>
</evidence>
<evidence type="ECO:0000256" key="8">
    <source>
        <dbReference type="SAM" id="MobiDB-lite"/>
    </source>
</evidence>
<evidence type="ECO:0000256" key="6">
    <source>
        <dbReference type="ARBA" id="ARBA00023136"/>
    </source>
</evidence>
<dbReference type="SUPFAM" id="SSF161098">
    <property type="entry name" value="MetI-like"/>
    <property type="match status" value="1"/>
</dbReference>
<evidence type="ECO:0000259" key="9">
    <source>
        <dbReference type="PROSITE" id="PS50928"/>
    </source>
</evidence>
<feature type="region of interest" description="Disordered" evidence="8">
    <location>
        <begin position="1"/>
        <end position="26"/>
    </location>
</feature>
<comment type="similarity">
    <text evidence="7">Belongs to the binding-protein-dependent transport system permease family.</text>
</comment>
<keyword evidence="3" id="KW-1003">Cell membrane</keyword>
<name>A0A177HM95_9ACTN</name>
<dbReference type="InterPro" id="IPR035906">
    <property type="entry name" value="MetI-like_sf"/>
</dbReference>
<feature type="transmembrane region" description="Helical" evidence="7">
    <location>
        <begin position="259"/>
        <end position="281"/>
    </location>
</feature>
<dbReference type="CDD" id="cd06261">
    <property type="entry name" value="TM_PBP2"/>
    <property type="match status" value="1"/>
</dbReference>
<sequence>MSKLTTAAQDATPSADPAPGAPRPYRFPKPVRRASTALATVVLVMILGWAFLPEMFATHDPVAGVPTEKLQPPGEEHWFGTDNLGRDIYSRVVHGSALSLQAALIAVLVASTAGSLIGLLAGYLRGWVDDVLMRMVDVAIAVPGMVLSLAIVTALGFGTVNVAVAVGLAGVTTFARVMRAEVLRVTTAQYVEAAVVCGVRRWAVLARHVLPNALGPVVVLAALEFGTAILSVSALSFLGFGAAPPTPEWGNIISEGRNYLATAGWMTTLPGAIVVVVVLAANRFARILERPVRSEQ</sequence>
<feature type="transmembrane region" description="Helical" evidence="7">
    <location>
        <begin position="100"/>
        <end position="124"/>
    </location>
</feature>
<feature type="compositionally biased region" description="Polar residues" evidence="8">
    <location>
        <begin position="1"/>
        <end position="12"/>
    </location>
</feature>
<gene>
    <name evidence="10" type="primary">ddpC_2</name>
    <name evidence="10" type="ORF">STSP_49080</name>
</gene>
<dbReference type="PROSITE" id="PS50928">
    <property type="entry name" value="ABC_TM1"/>
    <property type="match status" value="1"/>
</dbReference>
<dbReference type="PANTHER" id="PTHR43386:SF1">
    <property type="entry name" value="D,D-DIPEPTIDE TRANSPORT SYSTEM PERMEASE PROTEIN DDPC-RELATED"/>
    <property type="match status" value="1"/>
</dbReference>
<evidence type="ECO:0000256" key="3">
    <source>
        <dbReference type="ARBA" id="ARBA00022475"/>
    </source>
</evidence>
<keyword evidence="5 7" id="KW-1133">Transmembrane helix</keyword>
<dbReference type="GO" id="GO:0055085">
    <property type="term" value="P:transmembrane transport"/>
    <property type="evidence" value="ECO:0007669"/>
    <property type="project" value="InterPro"/>
</dbReference>
<evidence type="ECO:0000313" key="10">
    <source>
        <dbReference type="EMBL" id="OAH11739.1"/>
    </source>
</evidence>
<dbReference type="GO" id="GO:0005886">
    <property type="term" value="C:plasma membrane"/>
    <property type="evidence" value="ECO:0007669"/>
    <property type="project" value="UniProtKB-SubCell"/>
</dbReference>